<accession>A0ABR4BFL1</accession>
<dbReference type="InterPro" id="IPR036378">
    <property type="entry name" value="FAS1_dom_sf"/>
</dbReference>
<feature type="domain" description="FAS1" evidence="2">
    <location>
        <begin position="1"/>
        <end position="72"/>
    </location>
</feature>
<evidence type="ECO:0000256" key="1">
    <source>
        <dbReference type="SAM" id="MobiDB-lite"/>
    </source>
</evidence>
<proteinExistence type="predicted"/>
<evidence type="ECO:0000313" key="4">
    <source>
        <dbReference type="Proteomes" id="UP001590951"/>
    </source>
</evidence>
<keyword evidence="4" id="KW-1185">Reference proteome</keyword>
<evidence type="ECO:0000259" key="2">
    <source>
        <dbReference type="PROSITE" id="PS50213"/>
    </source>
</evidence>
<dbReference type="EMBL" id="JBHFEH010000007">
    <property type="protein sequence ID" value="KAL2056623.1"/>
    <property type="molecule type" value="Genomic_DNA"/>
</dbReference>
<dbReference type="PROSITE" id="PS50213">
    <property type="entry name" value="FAS1"/>
    <property type="match status" value="1"/>
</dbReference>
<gene>
    <name evidence="3" type="ORF">ABVK25_003017</name>
</gene>
<dbReference type="Gene3D" id="2.30.180.10">
    <property type="entry name" value="FAS1 domain"/>
    <property type="match status" value="1"/>
</dbReference>
<comment type="caution">
    <text evidence="3">The sequence shown here is derived from an EMBL/GenBank/DDBJ whole genome shotgun (WGS) entry which is preliminary data.</text>
</comment>
<sequence>MVSIRTQTLLKEYSTLICILVNGTVGYSSTLMNGMNLTITVSNGSVFVNSAKVVAPDVLVSNGVVPVIDNVLNPNNTSAMPVATASTQSVAFAGASSATDNPLTSGVPTPMVTVGIAPTPASGSGSGSGSGSSSSSSSSSGVAMPMKTGAFGAAALFAGAGVWLNS</sequence>
<feature type="region of interest" description="Disordered" evidence="1">
    <location>
        <begin position="114"/>
        <end position="141"/>
    </location>
</feature>
<dbReference type="InterPro" id="IPR000782">
    <property type="entry name" value="FAS1_domain"/>
</dbReference>
<dbReference type="Pfam" id="PF02469">
    <property type="entry name" value="Fasciclin"/>
    <property type="match status" value="1"/>
</dbReference>
<protein>
    <recommendedName>
        <fullName evidence="2">FAS1 domain-containing protein</fullName>
    </recommendedName>
</protein>
<dbReference type="Proteomes" id="UP001590951">
    <property type="component" value="Unassembled WGS sequence"/>
</dbReference>
<feature type="compositionally biased region" description="Low complexity" evidence="1">
    <location>
        <begin position="131"/>
        <end position="141"/>
    </location>
</feature>
<reference evidence="3 4" key="1">
    <citation type="submission" date="2024-09" db="EMBL/GenBank/DDBJ databases">
        <title>Rethinking Asexuality: The Enigmatic Case of Functional Sexual Genes in Lepraria (Stereocaulaceae).</title>
        <authorList>
            <person name="Doellman M."/>
            <person name="Sun Y."/>
            <person name="Barcenas-Pena A."/>
            <person name="Lumbsch H.T."/>
            <person name="Grewe F."/>
        </authorList>
    </citation>
    <scope>NUCLEOTIDE SEQUENCE [LARGE SCALE GENOMIC DNA]</scope>
    <source>
        <strain evidence="3 4">Grewe 0041</strain>
    </source>
</reference>
<evidence type="ECO:0000313" key="3">
    <source>
        <dbReference type="EMBL" id="KAL2056623.1"/>
    </source>
</evidence>
<organism evidence="3 4">
    <name type="scientific">Lepraria finkii</name>
    <dbReference type="NCBI Taxonomy" id="1340010"/>
    <lineage>
        <taxon>Eukaryota</taxon>
        <taxon>Fungi</taxon>
        <taxon>Dikarya</taxon>
        <taxon>Ascomycota</taxon>
        <taxon>Pezizomycotina</taxon>
        <taxon>Lecanoromycetes</taxon>
        <taxon>OSLEUM clade</taxon>
        <taxon>Lecanoromycetidae</taxon>
        <taxon>Lecanorales</taxon>
        <taxon>Lecanorineae</taxon>
        <taxon>Stereocaulaceae</taxon>
        <taxon>Lepraria</taxon>
    </lineage>
</organism>
<dbReference type="SUPFAM" id="SSF82153">
    <property type="entry name" value="FAS1 domain"/>
    <property type="match status" value="1"/>
</dbReference>
<name>A0ABR4BFL1_9LECA</name>